<sequence>GGAGVSSEADAAKSPGRFSVMRPVREGDVRASTLNPRIDSARERNIGFLTAAGVLPMDTAPTIRACVAQTQVVRVGSTIALRLLEAVRIDGEVIPRNTPLYGAVSVTTDRLRVTVTSIEYRGRIFQVQAEAYDLDGQPGINVPNSRERTALKEALASVGQTAGTSVNITHSA</sequence>
<name>K1TVL3_9ZZZZ</name>
<comment type="caution">
    <text evidence="3">The sequence shown here is derived from an EMBL/GenBank/DDBJ whole genome shotgun (WGS) entry which is preliminary data.</text>
</comment>
<feature type="domain" description="Conjugative transposon TraM C-terminal" evidence="2">
    <location>
        <begin position="63"/>
        <end position="163"/>
    </location>
</feature>
<gene>
    <name evidence="3" type="ORF">LEA_06011</name>
</gene>
<feature type="region of interest" description="Disordered" evidence="1">
    <location>
        <begin position="1"/>
        <end position="22"/>
    </location>
</feature>
<evidence type="ECO:0000256" key="1">
    <source>
        <dbReference type="SAM" id="MobiDB-lite"/>
    </source>
</evidence>
<accession>K1TVL3</accession>
<evidence type="ECO:0000259" key="2">
    <source>
        <dbReference type="Pfam" id="PF12508"/>
    </source>
</evidence>
<dbReference type="AlphaFoldDB" id="K1TVL3"/>
<organism evidence="3">
    <name type="scientific">human gut metagenome</name>
    <dbReference type="NCBI Taxonomy" id="408170"/>
    <lineage>
        <taxon>unclassified sequences</taxon>
        <taxon>metagenomes</taxon>
        <taxon>organismal metagenomes</taxon>
    </lineage>
</organism>
<proteinExistence type="predicted"/>
<dbReference type="EMBL" id="AJWY01003920">
    <property type="protein sequence ID" value="EKC73873.1"/>
    <property type="molecule type" value="Genomic_DNA"/>
</dbReference>
<dbReference type="Pfam" id="PF12508">
    <property type="entry name" value="Transposon_TraM"/>
    <property type="match status" value="1"/>
</dbReference>
<protein>
    <submittedName>
        <fullName evidence="3">Conjugative transposon protein TraM</fullName>
    </submittedName>
</protein>
<reference evidence="3" key="1">
    <citation type="journal article" date="2013" name="Environ. Microbiol.">
        <title>Microbiota from the distal guts of lean and obese adolescents exhibit partial functional redundancy besides clear differences in community structure.</title>
        <authorList>
            <person name="Ferrer M."/>
            <person name="Ruiz A."/>
            <person name="Lanza F."/>
            <person name="Haange S.B."/>
            <person name="Oberbach A."/>
            <person name="Till H."/>
            <person name="Bargiela R."/>
            <person name="Campoy C."/>
            <person name="Segura M.T."/>
            <person name="Richter M."/>
            <person name="von Bergen M."/>
            <person name="Seifert J."/>
            <person name="Suarez A."/>
        </authorList>
    </citation>
    <scope>NUCLEOTIDE SEQUENCE</scope>
</reference>
<dbReference type="InterPro" id="IPR055407">
    <property type="entry name" value="TraM_C"/>
</dbReference>
<feature type="non-terminal residue" evidence="3">
    <location>
        <position position="172"/>
    </location>
</feature>
<feature type="non-terminal residue" evidence="3">
    <location>
        <position position="1"/>
    </location>
</feature>
<evidence type="ECO:0000313" key="3">
    <source>
        <dbReference type="EMBL" id="EKC73873.1"/>
    </source>
</evidence>